<sequence length="154" mass="17861">MSDELSEARVSIAEAFGKEIDPLSRYDEAFCDLSADPFEVFLKDTLREREPAVATVEAYERLIRQWRAYMDQTERHPACPNEAHVRGFVQHCIDSRGNKPGTARTKLRRLSAILRAWQLDPVFPHERGYDPFVRVSDPRLTSWACQWTPLLPSW</sequence>
<dbReference type="Proteomes" id="UP001057580">
    <property type="component" value="Chromosome"/>
</dbReference>
<dbReference type="Gene3D" id="1.10.150.130">
    <property type="match status" value="1"/>
</dbReference>
<keyword evidence="5" id="KW-1185">Reference proteome</keyword>
<dbReference type="GeneID" id="74944325"/>
<evidence type="ECO:0000256" key="2">
    <source>
        <dbReference type="PROSITE-ProRule" id="PRU01248"/>
    </source>
</evidence>
<dbReference type="Pfam" id="PF02899">
    <property type="entry name" value="Phage_int_SAM_1"/>
    <property type="match status" value="1"/>
</dbReference>
<dbReference type="EMBL" id="CP104003">
    <property type="protein sequence ID" value="UWM53974.1"/>
    <property type="molecule type" value="Genomic_DNA"/>
</dbReference>
<evidence type="ECO:0000256" key="1">
    <source>
        <dbReference type="ARBA" id="ARBA00023125"/>
    </source>
</evidence>
<name>A0A9E7UAN5_9EURY</name>
<evidence type="ECO:0000313" key="5">
    <source>
        <dbReference type="Proteomes" id="UP001057580"/>
    </source>
</evidence>
<feature type="domain" description="Core-binding (CB)" evidence="3">
    <location>
        <begin position="29"/>
        <end position="118"/>
    </location>
</feature>
<protein>
    <submittedName>
        <fullName evidence="4">Site-specific integrase</fullName>
    </submittedName>
</protein>
<gene>
    <name evidence="4" type="ORF">N0B31_17845</name>
</gene>
<proteinExistence type="predicted"/>
<organism evidence="4 5">
    <name type="scientific">Salinirubellus salinus</name>
    <dbReference type="NCBI Taxonomy" id="1364945"/>
    <lineage>
        <taxon>Archaea</taxon>
        <taxon>Methanobacteriati</taxon>
        <taxon>Methanobacteriota</taxon>
        <taxon>Stenosarchaea group</taxon>
        <taxon>Halobacteria</taxon>
        <taxon>Halobacteriales</taxon>
        <taxon>Natronomonadaceae</taxon>
        <taxon>Salinirubellus</taxon>
    </lineage>
</organism>
<accession>A0A9E7UAN5</accession>
<evidence type="ECO:0000313" key="4">
    <source>
        <dbReference type="EMBL" id="UWM53974.1"/>
    </source>
</evidence>
<evidence type="ECO:0000259" key="3">
    <source>
        <dbReference type="PROSITE" id="PS51900"/>
    </source>
</evidence>
<dbReference type="PROSITE" id="PS51900">
    <property type="entry name" value="CB"/>
    <property type="match status" value="1"/>
</dbReference>
<dbReference type="AlphaFoldDB" id="A0A9E7UAN5"/>
<dbReference type="InterPro" id="IPR044068">
    <property type="entry name" value="CB"/>
</dbReference>
<dbReference type="KEGG" id="ssai:N0B31_17845"/>
<dbReference type="RefSeq" id="WP_260592968.1">
    <property type="nucleotide sequence ID" value="NZ_CP104003.1"/>
</dbReference>
<dbReference type="GO" id="GO:0003677">
    <property type="term" value="F:DNA binding"/>
    <property type="evidence" value="ECO:0007669"/>
    <property type="project" value="UniProtKB-UniRule"/>
</dbReference>
<dbReference type="InterPro" id="IPR004107">
    <property type="entry name" value="Integrase_SAM-like_N"/>
</dbReference>
<dbReference type="InterPro" id="IPR010998">
    <property type="entry name" value="Integrase_recombinase_N"/>
</dbReference>
<reference evidence="4" key="1">
    <citation type="submission" date="2022-09" db="EMBL/GenBank/DDBJ databases">
        <title>Diverse halophilic archaea isolated from saline environments.</title>
        <authorList>
            <person name="Cui H.-L."/>
        </authorList>
    </citation>
    <scope>NUCLEOTIDE SEQUENCE</scope>
    <source>
        <strain evidence="4">ZS-35-S2</strain>
    </source>
</reference>
<dbReference type="GO" id="GO:0015074">
    <property type="term" value="P:DNA integration"/>
    <property type="evidence" value="ECO:0007669"/>
    <property type="project" value="InterPro"/>
</dbReference>
<keyword evidence="1 2" id="KW-0238">DNA-binding</keyword>